<feature type="region of interest" description="Disordered" evidence="10">
    <location>
        <begin position="990"/>
        <end position="1038"/>
    </location>
</feature>
<comment type="catalytic activity">
    <reaction evidence="9">
        <text>an N-acetyl-beta-D-glucosaminyl derivative + UDP-N-acetyl-alpha-D-galactosamine = an N-acetyl-beta-D-galactosaminyl-(1-&gt;4)-N-acetyl-beta-D-glucosaminyl derivative + UDP + H(+)</text>
        <dbReference type="Rhea" id="RHEA:20493"/>
        <dbReference type="ChEBI" id="CHEBI:15378"/>
        <dbReference type="ChEBI" id="CHEBI:58223"/>
        <dbReference type="ChEBI" id="CHEBI:61631"/>
        <dbReference type="ChEBI" id="CHEBI:67138"/>
        <dbReference type="ChEBI" id="CHEBI:138027"/>
        <dbReference type="EC" id="2.4.1.244"/>
    </reaction>
</comment>
<dbReference type="KEGG" id="bspl:114857636"/>
<evidence type="ECO:0000256" key="6">
    <source>
        <dbReference type="ARBA" id="ARBA00022989"/>
    </source>
</evidence>
<feature type="compositionally biased region" description="Polar residues" evidence="10">
    <location>
        <begin position="601"/>
        <end position="615"/>
    </location>
</feature>
<keyword evidence="6" id="KW-1133">Transmembrane helix</keyword>
<feature type="compositionally biased region" description="Polar residues" evidence="10">
    <location>
        <begin position="740"/>
        <end position="753"/>
    </location>
</feature>
<feature type="compositionally biased region" description="Acidic residues" evidence="10">
    <location>
        <begin position="856"/>
        <end position="867"/>
    </location>
</feature>
<feature type="compositionally biased region" description="Acidic residues" evidence="10">
    <location>
        <begin position="80"/>
        <end position="89"/>
    </location>
</feature>
<dbReference type="InterPro" id="IPR029044">
    <property type="entry name" value="Nucleotide-diphossugar_trans"/>
</dbReference>
<dbReference type="OrthoDB" id="5971499at2759"/>
<dbReference type="FunCoup" id="A0A6P7MT94">
    <property type="interactions" value="954"/>
</dbReference>
<feature type="compositionally biased region" description="Pro residues" evidence="10">
    <location>
        <begin position="1020"/>
        <end position="1034"/>
    </location>
</feature>
<dbReference type="SMART" id="SM00758">
    <property type="entry name" value="PA14"/>
    <property type="match status" value="1"/>
</dbReference>
<feature type="compositionally biased region" description="Basic and acidic residues" evidence="10">
    <location>
        <begin position="514"/>
        <end position="532"/>
    </location>
</feature>
<feature type="compositionally biased region" description="Basic and acidic residues" evidence="10">
    <location>
        <begin position="47"/>
        <end position="79"/>
    </location>
</feature>
<feature type="compositionally biased region" description="Low complexity" evidence="10">
    <location>
        <begin position="1000"/>
        <end position="1019"/>
    </location>
</feature>
<organism evidence="12 13">
    <name type="scientific">Betta splendens</name>
    <name type="common">Siamese fighting fish</name>
    <dbReference type="NCBI Taxonomy" id="158456"/>
    <lineage>
        <taxon>Eukaryota</taxon>
        <taxon>Metazoa</taxon>
        <taxon>Chordata</taxon>
        <taxon>Craniata</taxon>
        <taxon>Vertebrata</taxon>
        <taxon>Euteleostomi</taxon>
        <taxon>Actinopterygii</taxon>
        <taxon>Neopterygii</taxon>
        <taxon>Teleostei</taxon>
        <taxon>Neoteleostei</taxon>
        <taxon>Acanthomorphata</taxon>
        <taxon>Anabantaria</taxon>
        <taxon>Anabantiformes</taxon>
        <taxon>Anabantoidei</taxon>
        <taxon>Osphronemidae</taxon>
        <taxon>Betta</taxon>
    </lineage>
</organism>
<feature type="region of interest" description="Disordered" evidence="10">
    <location>
        <begin position="828"/>
        <end position="867"/>
    </location>
</feature>
<evidence type="ECO:0000313" key="13">
    <source>
        <dbReference type="RefSeq" id="XP_029010136.1"/>
    </source>
</evidence>
<feature type="compositionally biased region" description="Basic and acidic residues" evidence="10">
    <location>
        <begin position="633"/>
        <end position="652"/>
    </location>
</feature>
<feature type="region of interest" description="Disordered" evidence="10">
    <location>
        <begin position="441"/>
        <end position="685"/>
    </location>
</feature>
<keyword evidence="5 9" id="KW-0735">Signal-anchor</keyword>
<dbReference type="PANTHER" id="PTHR12369">
    <property type="entry name" value="CHONDROITIN SYNTHASE"/>
    <property type="match status" value="1"/>
</dbReference>
<feature type="compositionally biased region" description="Basic and acidic residues" evidence="10">
    <location>
        <begin position="660"/>
        <end position="683"/>
    </location>
</feature>
<dbReference type="GO" id="GO:0032580">
    <property type="term" value="C:Golgi cisterna membrane"/>
    <property type="evidence" value="ECO:0007669"/>
    <property type="project" value="UniProtKB-SubCell"/>
</dbReference>
<dbReference type="Proteomes" id="UP000515150">
    <property type="component" value="Chromosome 6"/>
</dbReference>
<dbReference type="SUPFAM" id="SSF53448">
    <property type="entry name" value="Nucleotide-diphospho-sugar transferases"/>
    <property type="match status" value="1"/>
</dbReference>
<keyword evidence="12" id="KW-1185">Reference proteome</keyword>
<dbReference type="GO" id="GO:0033842">
    <property type="term" value="F:N-acetyl-beta-glucosaminyl-derivative 4-beta-N-acetylgalactosaminyltransferase activity"/>
    <property type="evidence" value="ECO:0007669"/>
    <property type="project" value="UniProtKB-EC"/>
</dbReference>
<comment type="function">
    <text evidence="9">Transfers N-acetylgalactosamine (GalNAc) from UDP-GalNAc to N-acetylglucosamine-beta-benzyl with a beta-1,4-linkage to form N,N'-diacetyllactosediamine, GalNAc-beta-1,4-GlcNAc structures in N-linked glycans and probably O-linked glycans.</text>
</comment>
<dbReference type="PROSITE" id="PS51820">
    <property type="entry name" value="PA14"/>
    <property type="match status" value="1"/>
</dbReference>
<accession>A0A6P7MT94</accession>
<evidence type="ECO:0000313" key="12">
    <source>
        <dbReference type="Proteomes" id="UP000515150"/>
    </source>
</evidence>
<evidence type="ECO:0000256" key="5">
    <source>
        <dbReference type="ARBA" id="ARBA00022968"/>
    </source>
</evidence>
<dbReference type="GeneID" id="114857636"/>
<dbReference type="InParanoid" id="A0A6P7MT94"/>
<evidence type="ECO:0000256" key="4">
    <source>
        <dbReference type="ARBA" id="ARBA00022692"/>
    </source>
</evidence>
<dbReference type="InterPro" id="IPR008428">
    <property type="entry name" value="Chond_GalNAc"/>
</dbReference>
<feature type="compositionally biased region" description="Acidic residues" evidence="10">
    <location>
        <begin position="486"/>
        <end position="498"/>
    </location>
</feature>
<evidence type="ECO:0000256" key="10">
    <source>
        <dbReference type="SAM" id="MobiDB-lite"/>
    </source>
</evidence>
<keyword evidence="8" id="KW-0472">Membrane</keyword>
<feature type="domain" description="PA14" evidence="11">
    <location>
        <begin position="118"/>
        <end position="280"/>
    </location>
</feature>
<protein>
    <recommendedName>
        <fullName evidence="9">Beta-1,4-N-acetylgalactosaminyltransferase</fullName>
        <ecNumber evidence="9">2.4.1.244</ecNumber>
    </recommendedName>
</protein>
<sequence>MLRFPVKKIRKQFKLLLLLVLLTSAVWFTYLHINQGKTIKLHFNYGKDGERQTEGTDASRKRDARSSAGHHKSEDTSDSREDDAADDEPITGGADSRDQSRVRKFLSQHHKKLPWKPEYKGQANLHVFEDWCGSSIAQLRKNLHFPLYPHTRTTVKKLAVAPKWKNYGLRIFGFLHPYRDGDFQFSVSSDDNSEFWLSPDESPLNARLLVYVGQLGTEWTAPGEFSKFRSQSSKSVHLISSRRYYFEILHKQDDKGSDHVEVGWRPFLPGLKYEVIDSAYISVYTDESSLKMNSVDHIPQTLASHIRLPEAAQPQGVEGVGILHHGADMLRPDPRDTFYSTPMIDSSRLENVLPACVYSPTYVVKDFPIARYQGLQFVYLSFVYPNDFTRLTHMERENKCFYRESPIYLEKFGFYKYMKMDEEEDDRPFFFPNPDDFLEEEEVVEAEDEAEIVGTQAPKKPSHPSHTSNPSHLHSKPGTTPAGREADEEEDPNEEGEEAVNSNLQHRERRRFSRRDGQMGRDIDRDWGRDYTRGNARHNARKGLEQAQPRVLESDTDSVVQGRSLSWVHSGPGEVGPVRKGDGGEGGGGGEKGAEAPPKLSKSSLLFPQKSSLSAFASHAKQMLSNSAHRKSPHDSTSKLSGNKKEKKEENKIYITRPRPLKEREREQRRERREERASRRTREVFPGVFLYQTGKTTRLVNLGAKGHVGGGVTGSKSLVSAPQLWPNPPTKEGKPYPHNASHSISAQNRSTQKSSRRAPPAKQLEKHQRKGERQDLKSTLTADLPRKDPLTPLAHRPDPPPVTSPRLNTTENTLQGQARVTSYLRTSEITESQQQPDPEPNPPEFDQETNRSNPDPEPEPEEGELSDYSYEEMEARPGWAEESINWQRTFSVNPMDFELLRSDWNDLRCNVSGNLQLAESEVVDVLAQYMEKLNDRNGGIYTLLRIINVEKRRDSARGNRYLVELELMERGRSVVRLSEYIYLLLHRGRQGDESPENTDSAPASAPAPGPVSAATSSLATPPPPPTTRPPPQPGATPMSTAYAKPWLCQPVMLQWRRDVMVHFVVPVKNQARWVQQFISDMENLHRQTKDDNFSIIIVDFESEDMDVEQALRESSVPRYEYLRREGNFERSAGLQIGVDTIEDSHSIVFLCDLHIHFPLNILEGIRKHCVEGRLAFAPIVMRLSCGSSPREPDGYWEVNGFGLFGIYKSDFDKIGGMNTEEFKDRWGGEDWELLDRVLQNGLEVERLRLRNFFHYYHSKRGMWNAQNKKSPKG</sequence>
<feature type="compositionally biased region" description="Acidic residues" evidence="10">
    <location>
        <begin position="441"/>
        <end position="451"/>
    </location>
</feature>
<evidence type="ECO:0000256" key="8">
    <source>
        <dbReference type="ARBA" id="ARBA00023136"/>
    </source>
</evidence>
<dbReference type="EC" id="2.4.1.244" evidence="9"/>
<evidence type="ECO:0000259" key="11">
    <source>
        <dbReference type="PROSITE" id="PS51820"/>
    </source>
</evidence>
<feature type="region of interest" description="Disordered" evidence="10">
    <location>
        <begin position="703"/>
        <end position="815"/>
    </location>
</feature>
<dbReference type="InterPro" id="IPR051227">
    <property type="entry name" value="CS_glycosyltransferase"/>
</dbReference>
<dbReference type="InterPro" id="IPR011658">
    <property type="entry name" value="PA14_dom"/>
</dbReference>
<evidence type="ECO:0000256" key="1">
    <source>
        <dbReference type="ARBA" id="ARBA00004447"/>
    </source>
</evidence>
<evidence type="ECO:0000256" key="2">
    <source>
        <dbReference type="ARBA" id="ARBA00009239"/>
    </source>
</evidence>
<comment type="subcellular location">
    <subcellularLocation>
        <location evidence="1 9">Golgi apparatus</location>
        <location evidence="1 9">Golgi stack membrane</location>
        <topology evidence="1 9">Single-pass type II membrane protein</topology>
    </subcellularLocation>
</comment>
<feature type="compositionally biased region" description="Polar residues" evidence="10">
    <location>
        <begin position="805"/>
        <end position="815"/>
    </location>
</feature>
<keyword evidence="3 9" id="KW-0808">Transferase</keyword>
<dbReference type="InterPro" id="IPR037524">
    <property type="entry name" value="PA14/GLEYA"/>
</dbReference>
<dbReference type="CTD" id="565184"/>
<dbReference type="AlphaFoldDB" id="A0A6P7MT94"/>
<dbReference type="PANTHER" id="PTHR12369:SF46">
    <property type="entry name" value="N-ACETYL-BETA-GLUCOSAMINYL-GLYCOPROTEIN 4-BETA-N-ACETYLGALACTOSAMINYLTRANSFERASE 1"/>
    <property type="match status" value="1"/>
</dbReference>
<name>A0A6P7MT94_BETSP</name>
<feature type="region of interest" description="Disordered" evidence="10">
    <location>
        <begin position="47"/>
        <end position="103"/>
    </location>
</feature>
<evidence type="ECO:0000256" key="7">
    <source>
        <dbReference type="ARBA" id="ARBA00023034"/>
    </source>
</evidence>
<evidence type="ECO:0000256" key="9">
    <source>
        <dbReference type="RuleBase" id="RU364016"/>
    </source>
</evidence>
<reference evidence="13" key="1">
    <citation type="submission" date="2025-08" db="UniProtKB">
        <authorList>
            <consortium name="RefSeq"/>
        </authorList>
    </citation>
    <scope>IDENTIFICATION</scope>
</reference>
<dbReference type="RefSeq" id="XP_029010136.1">
    <property type="nucleotide sequence ID" value="XM_029154303.3"/>
</dbReference>
<keyword evidence="7 9" id="KW-0333">Golgi apparatus</keyword>
<feature type="compositionally biased region" description="Basic and acidic residues" evidence="10">
    <location>
        <begin position="763"/>
        <end position="776"/>
    </location>
</feature>
<gene>
    <name evidence="13" type="primary">b4galnt4a</name>
</gene>
<proteinExistence type="inferred from homology"/>
<comment type="similarity">
    <text evidence="2 9">Belongs to the chondroitin N-acetylgalactosaminyltransferase family.</text>
</comment>
<dbReference type="Gene3D" id="3.90.550.10">
    <property type="entry name" value="Spore Coat Polysaccharide Biosynthesis Protein SpsA, Chain A"/>
    <property type="match status" value="1"/>
</dbReference>
<evidence type="ECO:0000256" key="3">
    <source>
        <dbReference type="ARBA" id="ARBA00022679"/>
    </source>
</evidence>
<keyword evidence="4" id="KW-0812">Transmembrane</keyword>
<dbReference type="Pfam" id="PF05679">
    <property type="entry name" value="CHGN"/>
    <property type="match status" value="1"/>
</dbReference>